<feature type="compositionally biased region" description="Low complexity" evidence="6">
    <location>
        <begin position="598"/>
        <end position="609"/>
    </location>
</feature>
<keyword evidence="4" id="KW-0325">Glycoprotein</keyword>
<dbReference type="InterPro" id="IPR015919">
    <property type="entry name" value="Cadherin-like_sf"/>
</dbReference>
<dbReference type="Proteomes" id="UP000681722">
    <property type="component" value="Unassembled WGS sequence"/>
</dbReference>
<dbReference type="PANTHER" id="PTHR24028:SF146">
    <property type="entry name" value="CADHERIN 96CB, ISOFORM D-RELATED"/>
    <property type="match status" value="1"/>
</dbReference>
<accession>A0A814FPI4</accession>
<feature type="region of interest" description="Disordered" evidence="6">
    <location>
        <begin position="691"/>
        <end position="710"/>
    </location>
</feature>
<sequence length="745" mass="82899">MLESKEPGDLITTLKIFGTTDQIQTQLAYNSAVVKTNGTDYFSLNFTSLYLRYTLDYEWWTANGYPNPFRIIVLCTIKANQSVHDLDFQMDLIDVNDNAPKFNQSVYSLDVLETAAVNSTIYSGISAYDLDSGIGGTFVYYLTNDSQYSSYFRLATPTNASLILLKPLDYNQMASRFNLTIMAQDNGVPSLSSQTTVSIRLIDVDNLNPAFRSSSYNLNISIDTPASSVVIPNEGSVNAYDQDIGINATILYSMTANTYLIISKTTGTITLQRNFSFPTRFDLLLKVTKTNVRQFQVQTENPTDLPLCAPCTCQFNVTDGLNTDSTEITVITFVLPVFSKSSYLFSADYPLNATSIGTVQTVTDGRCQVQYTIVNLDNSSMINQLFTINSLGSLRYSSTSLPTREAYQMRVNVLQLCLNSSTTSMSNADITVTVKNFLSTNTQSQIIATKTDQSTLYAVIASVIGFVFIVLASMIIIIYYKIQRARRRVPPFFKQKSRSQAQGLFFKSKTPLGDQQTSPYTLDVRDDDSNSITPRLSPDSGIFHHSSSNVENGHQRLLSGHYKVSEPPMLSSSHSSHHHHTNRTPTLEDLLSTYDNRSSTSESSSSAETPTIAHRPGSFRTTLSIREPDFNFNDNHHQQHQLPTSTILDTINEDTAWEQQNNQHHRSYRPLRPAEDSMDIISESHEVANTNNSLSTKTVSPSSSCSSPSSTKQLLLSTTTTNTKQILIFDNALFNNSEHLAATRC</sequence>
<dbReference type="Proteomes" id="UP000663829">
    <property type="component" value="Unassembled WGS sequence"/>
</dbReference>
<evidence type="ECO:0000313" key="10">
    <source>
        <dbReference type="EMBL" id="CAF3758019.1"/>
    </source>
</evidence>
<dbReference type="PANTHER" id="PTHR24028">
    <property type="entry name" value="CADHERIN-87A"/>
    <property type="match status" value="1"/>
</dbReference>
<dbReference type="PROSITE" id="PS50268">
    <property type="entry name" value="CADHERIN_2"/>
    <property type="match status" value="3"/>
</dbReference>
<keyword evidence="11" id="KW-1185">Reference proteome</keyword>
<evidence type="ECO:0000256" key="5">
    <source>
        <dbReference type="PROSITE-ProRule" id="PRU00043"/>
    </source>
</evidence>
<evidence type="ECO:0000313" key="11">
    <source>
        <dbReference type="Proteomes" id="UP000663829"/>
    </source>
</evidence>
<evidence type="ECO:0000256" key="4">
    <source>
        <dbReference type="ARBA" id="ARBA00023180"/>
    </source>
</evidence>
<dbReference type="SUPFAM" id="SSF49313">
    <property type="entry name" value="Cadherin-like"/>
    <property type="match status" value="2"/>
</dbReference>
<dbReference type="Gene3D" id="2.60.40.60">
    <property type="entry name" value="Cadherins"/>
    <property type="match status" value="3"/>
</dbReference>
<feature type="region of interest" description="Disordered" evidence="6">
    <location>
        <begin position="564"/>
        <end position="619"/>
    </location>
</feature>
<feature type="domain" description="Cadherin" evidence="8">
    <location>
        <begin position="3"/>
        <end position="102"/>
    </location>
</feature>
<reference evidence="9" key="1">
    <citation type="submission" date="2021-02" db="EMBL/GenBank/DDBJ databases">
        <authorList>
            <person name="Nowell W R."/>
        </authorList>
    </citation>
    <scope>NUCLEOTIDE SEQUENCE</scope>
</reference>
<evidence type="ECO:0000256" key="7">
    <source>
        <dbReference type="SAM" id="Phobius"/>
    </source>
</evidence>
<dbReference type="EMBL" id="CAJNOQ010002913">
    <property type="protein sequence ID" value="CAF0985748.1"/>
    <property type="molecule type" value="Genomic_DNA"/>
</dbReference>
<dbReference type="PRINTS" id="PR00205">
    <property type="entry name" value="CADHERIN"/>
</dbReference>
<feature type="domain" description="Cadherin" evidence="8">
    <location>
        <begin position="103"/>
        <end position="211"/>
    </location>
</feature>
<feature type="transmembrane region" description="Helical" evidence="7">
    <location>
        <begin position="456"/>
        <end position="480"/>
    </location>
</feature>
<dbReference type="AlphaFoldDB" id="A0A814FPI4"/>
<keyword evidence="3 7" id="KW-1133">Transmembrane helix</keyword>
<keyword evidence="5" id="KW-0106">Calcium</keyword>
<feature type="domain" description="Cadherin" evidence="8">
    <location>
        <begin position="212"/>
        <end position="338"/>
    </location>
</feature>
<dbReference type="GO" id="GO:0005886">
    <property type="term" value="C:plasma membrane"/>
    <property type="evidence" value="ECO:0007669"/>
    <property type="project" value="TreeGrafter"/>
</dbReference>
<proteinExistence type="predicted"/>
<evidence type="ECO:0000256" key="1">
    <source>
        <dbReference type="ARBA" id="ARBA00004167"/>
    </source>
</evidence>
<keyword evidence="7" id="KW-0472">Membrane</keyword>
<comment type="caution">
    <text evidence="9">The sequence shown here is derived from an EMBL/GenBank/DDBJ whole genome shotgun (WGS) entry which is preliminary data.</text>
</comment>
<dbReference type="InterPro" id="IPR050174">
    <property type="entry name" value="Protocadherin/Cadherin-CA"/>
</dbReference>
<dbReference type="Pfam" id="PF00028">
    <property type="entry name" value="Cadherin"/>
    <property type="match status" value="1"/>
</dbReference>
<protein>
    <recommendedName>
        <fullName evidence="8">Cadherin domain-containing protein</fullName>
    </recommendedName>
</protein>
<name>A0A814FPI4_9BILA</name>
<evidence type="ECO:0000256" key="6">
    <source>
        <dbReference type="SAM" id="MobiDB-lite"/>
    </source>
</evidence>
<keyword evidence="2 7" id="KW-0812">Transmembrane</keyword>
<dbReference type="CDD" id="cd11304">
    <property type="entry name" value="Cadherin_repeat"/>
    <property type="match status" value="2"/>
</dbReference>
<dbReference type="GO" id="GO:0005509">
    <property type="term" value="F:calcium ion binding"/>
    <property type="evidence" value="ECO:0007669"/>
    <property type="project" value="UniProtKB-UniRule"/>
</dbReference>
<dbReference type="GO" id="GO:0007156">
    <property type="term" value="P:homophilic cell adhesion via plasma membrane adhesion molecules"/>
    <property type="evidence" value="ECO:0007669"/>
    <property type="project" value="InterPro"/>
</dbReference>
<gene>
    <name evidence="9" type="ORF">GPM918_LOCUS12991</name>
    <name evidence="10" type="ORF">SRO942_LOCUS12991</name>
</gene>
<feature type="region of interest" description="Disordered" evidence="6">
    <location>
        <begin position="504"/>
        <end position="548"/>
    </location>
</feature>
<dbReference type="EMBL" id="CAJOBC010002913">
    <property type="protein sequence ID" value="CAF3758019.1"/>
    <property type="molecule type" value="Genomic_DNA"/>
</dbReference>
<dbReference type="InterPro" id="IPR002126">
    <property type="entry name" value="Cadherin-like_dom"/>
</dbReference>
<dbReference type="SMART" id="SM00112">
    <property type="entry name" value="CA"/>
    <property type="match status" value="2"/>
</dbReference>
<comment type="subcellular location">
    <subcellularLocation>
        <location evidence="1">Membrane</location>
        <topology evidence="1">Single-pass membrane protein</topology>
    </subcellularLocation>
</comment>
<evidence type="ECO:0000256" key="3">
    <source>
        <dbReference type="ARBA" id="ARBA00022989"/>
    </source>
</evidence>
<evidence type="ECO:0000313" key="9">
    <source>
        <dbReference type="EMBL" id="CAF0985748.1"/>
    </source>
</evidence>
<feature type="compositionally biased region" description="Low complexity" evidence="6">
    <location>
        <begin position="693"/>
        <end position="710"/>
    </location>
</feature>
<dbReference type="OrthoDB" id="6250271at2759"/>
<organism evidence="9 11">
    <name type="scientific">Didymodactylos carnosus</name>
    <dbReference type="NCBI Taxonomy" id="1234261"/>
    <lineage>
        <taxon>Eukaryota</taxon>
        <taxon>Metazoa</taxon>
        <taxon>Spiralia</taxon>
        <taxon>Gnathifera</taxon>
        <taxon>Rotifera</taxon>
        <taxon>Eurotatoria</taxon>
        <taxon>Bdelloidea</taxon>
        <taxon>Philodinida</taxon>
        <taxon>Philodinidae</taxon>
        <taxon>Didymodactylos</taxon>
    </lineage>
</organism>
<evidence type="ECO:0000259" key="8">
    <source>
        <dbReference type="PROSITE" id="PS50268"/>
    </source>
</evidence>
<evidence type="ECO:0000256" key="2">
    <source>
        <dbReference type="ARBA" id="ARBA00022692"/>
    </source>
</evidence>